<evidence type="ECO:0000256" key="5">
    <source>
        <dbReference type="ARBA" id="ARBA00023163"/>
    </source>
</evidence>
<dbReference type="GO" id="GO:0009653">
    <property type="term" value="P:anatomical structure morphogenesis"/>
    <property type="evidence" value="ECO:0007669"/>
    <property type="project" value="TreeGrafter"/>
</dbReference>
<evidence type="ECO:0000259" key="10">
    <source>
        <dbReference type="PROSITE" id="PS51076"/>
    </source>
</evidence>
<dbReference type="Pfam" id="PF03166">
    <property type="entry name" value="MH2"/>
    <property type="match status" value="1"/>
</dbReference>
<dbReference type="GO" id="GO:0050793">
    <property type="term" value="P:regulation of developmental process"/>
    <property type="evidence" value="ECO:0007669"/>
    <property type="project" value="UniProtKB-ARBA"/>
</dbReference>
<evidence type="ECO:0000256" key="8">
    <source>
        <dbReference type="SAM" id="MobiDB-lite"/>
    </source>
</evidence>
<dbReference type="GO" id="GO:0000981">
    <property type="term" value="F:DNA-binding transcription factor activity, RNA polymerase II-specific"/>
    <property type="evidence" value="ECO:0007669"/>
    <property type="project" value="TreeGrafter"/>
</dbReference>
<proteinExistence type="inferred from homology"/>
<keyword evidence="11" id="KW-1185">Reference proteome</keyword>
<dbReference type="InterPro" id="IPR001132">
    <property type="entry name" value="SMAD_dom_Dwarfin-type"/>
</dbReference>
<dbReference type="GO" id="GO:0000978">
    <property type="term" value="F:RNA polymerase II cis-regulatory region sequence-specific DNA binding"/>
    <property type="evidence" value="ECO:0007669"/>
    <property type="project" value="TreeGrafter"/>
</dbReference>
<dbReference type="SMART" id="SM00523">
    <property type="entry name" value="DWA"/>
    <property type="match status" value="1"/>
</dbReference>
<keyword evidence="2" id="KW-0479">Metal-binding</keyword>
<feature type="region of interest" description="Disordered" evidence="8">
    <location>
        <begin position="255"/>
        <end position="280"/>
    </location>
</feature>
<keyword evidence="7" id="KW-0963">Cytoplasm</keyword>
<name>A0A915ISQ5_ROMCU</name>
<dbReference type="GO" id="GO:0005737">
    <property type="term" value="C:cytoplasm"/>
    <property type="evidence" value="ECO:0007669"/>
    <property type="project" value="UniProtKB-SubCell"/>
</dbReference>
<evidence type="ECO:0000313" key="12">
    <source>
        <dbReference type="WBParaSite" id="nRc.2.0.1.t17233-RA"/>
    </source>
</evidence>
<dbReference type="Gene3D" id="3.90.520.10">
    <property type="entry name" value="SMAD MH1 domain"/>
    <property type="match status" value="1"/>
</dbReference>
<evidence type="ECO:0000256" key="7">
    <source>
        <dbReference type="RuleBase" id="RU361195"/>
    </source>
</evidence>
<dbReference type="GO" id="GO:0046872">
    <property type="term" value="F:metal ion binding"/>
    <property type="evidence" value="ECO:0007669"/>
    <property type="project" value="UniProtKB-KW"/>
</dbReference>
<evidence type="ECO:0000256" key="2">
    <source>
        <dbReference type="ARBA" id="ARBA00022723"/>
    </source>
</evidence>
<dbReference type="Pfam" id="PF03165">
    <property type="entry name" value="MH1"/>
    <property type="match status" value="1"/>
</dbReference>
<evidence type="ECO:0000256" key="3">
    <source>
        <dbReference type="ARBA" id="ARBA00022833"/>
    </source>
</evidence>
<dbReference type="SUPFAM" id="SSF56366">
    <property type="entry name" value="SMAD MH1 domain"/>
    <property type="match status" value="1"/>
</dbReference>
<sequence>MDKRHSTRMKTILNNGQLIPPNPVVKKLMEFKKQASDTSPEDIKWNEKAVKSLVKKVKRTGMLDELITSVTHQESKTRCITIPRSLDGRVQVSQRKGIPHVIYCKIWRFPEIQSHHQLKPLPHCMFAYNFKKDEVCVNPYHYEKNDSAGMPTILVPKVFSSNAYPQMYHYPVVESSFSVNHPMNDLYNGTHTMLATDTKCQHGFASCQNDNHQNSCPNRQSLSSSDVENLMIELPQQDLLGAGGPCYSLPPPLIGSRRQSTASTSEQHFANFDQQNPPNVLPDQTCKLEIDTSHNAINDLPSLENSRSIYPPNITSISSPETGGCLSDDELAVLCNGGGAMPSASVRNIEQENQTTNDLLNAVESNSRGARLYVIGGEVFIECLSDHAIFVQSSIANMKLGYPENMVVKVPPECNFKVFNNREFAQLLTECVSKGFESVYSLARMCSVRVSFVKGWGDNYRRQSIMSTPCWIELHLNGPYQWLDRVLREMRPANCVHSDT</sequence>
<feature type="compositionally biased region" description="Polar residues" evidence="8">
    <location>
        <begin position="257"/>
        <end position="278"/>
    </location>
</feature>
<dbReference type="GO" id="GO:0009791">
    <property type="term" value="P:post-embryonic development"/>
    <property type="evidence" value="ECO:0007669"/>
    <property type="project" value="UniProtKB-ARBA"/>
</dbReference>
<dbReference type="GO" id="GO:0051239">
    <property type="term" value="P:regulation of multicellular organismal process"/>
    <property type="evidence" value="ECO:0007669"/>
    <property type="project" value="UniProtKB-ARBA"/>
</dbReference>
<comment type="similarity">
    <text evidence="1 7">Belongs to the dwarfin/SMAD family.</text>
</comment>
<dbReference type="Gene3D" id="2.60.200.10">
    <property type="match status" value="1"/>
</dbReference>
<dbReference type="SMART" id="SM00524">
    <property type="entry name" value="DWB"/>
    <property type="match status" value="1"/>
</dbReference>
<feature type="domain" description="MH2" evidence="10">
    <location>
        <begin position="310"/>
        <end position="500"/>
    </location>
</feature>
<dbReference type="GO" id="GO:0030509">
    <property type="term" value="P:BMP signaling pathway"/>
    <property type="evidence" value="ECO:0007669"/>
    <property type="project" value="TreeGrafter"/>
</dbReference>
<protein>
    <recommendedName>
        <fullName evidence="7">Mothers against decapentaplegic homolog</fullName>
        <shortName evidence="7">MAD homolog</shortName>
        <shortName evidence="7">Mothers against DPP homolog</shortName>
    </recommendedName>
    <alternativeName>
        <fullName evidence="7">SMAD family member</fullName>
    </alternativeName>
</protein>
<keyword evidence="3" id="KW-0862">Zinc</keyword>
<dbReference type="OMA" id="TSHNAIN"/>
<dbReference type="GO" id="GO:0030154">
    <property type="term" value="P:cell differentiation"/>
    <property type="evidence" value="ECO:0007669"/>
    <property type="project" value="TreeGrafter"/>
</dbReference>
<reference evidence="12" key="1">
    <citation type="submission" date="2022-11" db="UniProtKB">
        <authorList>
            <consortium name="WormBaseParasite"/>
        </authorList>
    </citation>
    <scope>IDENTIFICATION</scope>
</reference>
<evidence type="ECO:0000313" key="11">
    <source>
        <dbReference type="Proteomes" id="UP000887565"/>
    </source>
</evidence>
<dbReference type="InterPro" id="IPR008984">
    <property type="entry name" value="SMAD_FHA_dom_sf"/>
</dbReference>
<evidence type="ECO:0000256" key="4">
    <source>
        <dbReference type="ARBA" id="ARBA00023015"/>
    </source>
</evidence>
<keyword evidence="5 7" id="KW-0804">Transcription</keyword>
<dbReference type="InterPro" id="IPR036578">
    <property type="entry name" value="SMAD_MH1_sf"/>
</dbReference>
<evidence type="ECO:0000259" key="9">
    <source>
        <dbReference type="PROSITE" id="PS51075"/>
    </source>
</evidence>
<dbReference type="PANTHER" id="PTHR13703">
    <property type="entry name" value="SMAD"/>
    <property type="match status" value="1"/>
</dbReference>
<keyword evidence="6 7" id="KW-0539">Nucleus</keyword>
<evidence type="ECO:0000256" key="1">
    <source>
        <dbReference type="ARBA" id="ARBA00005545"/>
    </source>
</evidence>
<organism evidence="11 12">
    <name type="scientific">Romanomermis culicivorax</name>
    <name type="common">Nematode worm</name>
    <dbReference type="NCBI Taxonomy" id="13658"/>
    <lineage>
        <taxon>Eukaryota</taxon>
        <taxon>Metazoa</taxon>
        <taxon>Ecdysozoa</taxon>
        <taxon>Nematoda</taxon>
        <taxon>Enoplea</taxon>
        <taxon>Dorylaimia</taxon>
        <taxon>Mermithida</taxon>
        <taxon>Mermithoidea</taxon>
        <taxon>Mermithidae</taxon>
        <taxon>Romanomermis</taxon>
    </lineage>
</organism>
<dbReference type="WBParaSite" id="nRc.2.0.1.t17233-RA">
    <property type="protein sequence ID" value="nRc.2.0.1.t17233-RA"/>
    <property type="gene ID" value="nRc.2.0.1.g17233"/>
</dbReference>
<keyword evidence="4 7" id="KW-0805">Transcription regulation</keyword>
<feature type="domain" description="MH1" evidence="9">
    <location>
        <begin position="23"/>
        <end position="151"/>
    </location>
</feature>
<dbReference type="AlphaFoldDB" id="A0A915ISQ5"/>
<comment type="subcellular location">
    <subcellularLocation>
        <location evidence="7">Cytoplasm</location>
    </subcellularLocation>
    <subcellularLocation>
        <location evidence="7">Nucleus</location>
    </subcellularLocation>
</comment>
<dbReference type="InterPro" id="IPR013790">
    <property type="entry name" value="Dwarfin"/>
</dbReference>
<dbReference type="SUPFAM" id="SSF49879">
    <property type="entry name" value="SMAD/FHA domain"/>
    <property type="match status" value="1"/>
</dbReference>
<dbReference type="GO" id="GO:0071144">
    <property type="term" value="C:heteromeric SMAD protein complex"/>
    <property type="evidence" value="ECO:0007669"/>
    <property type="project" value="TreeGrafter"/>
</dbReference>
<dbReference type="PROSITE" id="PS51075">
    <property type="entry name" value="MH1"/>
    <property type="match status" value="1"/>
</dbReference>
<dbReference type="GO" id="GO:0060395">
    <property type="term" value="P:SMAD protein signal transduction"/>
    <property type="evidence" value="ECO:0007669"/>
    <property type="project" value="TreeGrafter"/>
</dbReference>
<accession>A0A915ISQ5</accession>
<dbReference type="Proteomes" id="UP000887565">
    <property type="component" value="Unplaced"/>
</dbReference>
<dbReference type="InterPro" id="IPR013019">
    <property type="entry name" value="MAD_homology_MH1"/>
</dbReference>
<dbReference type="InterPro" id="IPR017855">
    <property type="entry name" value="SMAD-like_dom_sf"/>
</dbReference>
<dbReference type="InterPro" id="IPR003619">
    <property type="entry name" value="MAD_homology1_Dwarfin-type"/>
</dbReference>
<dbReference type="PROSITE" id="PS51076">
    <property type="entry name" value="MH2"/>
    <property type="match status" value="1"/>
</dbReference>
<evidence type="ECO:0000256" key="6">
    <source>
        <dbReference type="ARBA" id="ARBA00023242"/>
    </source>
</evidence>
<dbReference type="GO" id="GO:0070411">
    <property type="term" value="F:I-SMAD binding"/>
    <property type="evidence" value="ECO:0007669"/>
    <property type="project" value="TreeGrafter"/>
</dbReference>